<name>A0A1H7GKJ3_9GAMM</name>
<feature type="domain" description="Glycosyl transferase family 1" evidence="2">
    <location>
        <begin position="213"/>
        <end position="379"/>
    </location>
</feature>
<dbReference type="InterPro" id="IPR001296">
    <property type="entry name" value="Glyco_trans_1"/>
</dbReference>
<keyword evidence="4" id="KW-0808">Transferase</keyword>
<dbReference type="EMBL" id="FOBC01000002">
    <property type="protein sequence ID" value="SEK38686.1"/>
    <property type="molecule type" value="Genomic_DNA"/>
</dbReference>
<proteinExistence type="predicted"/>
<organism evidence="4 5">
    <name type="scientific">Halomonas daqiaonensis</name>
    <dbReference type="NCBI Taxonomy" id="650850"/>
    <lineage>
        <taxon>Bacteria</taxon>
        <taxon>Pseudomonadati</taxon>
        <taxon>Pseudomonadota</taxon>
        <taxon>Gammaproteobacteria</taxon>
        <taxon>Oceanospirillales</taxon>
        <taxon>Halomonadaceae</taxon>
        <taxon>Halomonas</taxon>
    </lineage>
</organism>
<dbReference type="InterPro" id="IPR028098">
    <property type="entry name" value="Glyco_trans_4-like_N"/>
</dbReference>
<evidence type="ECO:0000313" key="5">
    <source>
        <dbReference type="Proteomes" id="UP000198807"/>
    </source>
</evidence>
<dbReference type="GO" id="GO:0016758">
    <property type="term" value="F:hexosyltransferase activity"/>
    <property type="evidence" value="ECO:0007669"/>
    <property type="project" value="TreeGrafter"/>
</dbReference>
<dbReference type="CDD" id="cd03794">
    <property type="entry name" value="GT4_WbuB-like"/>
    <property type="match status" value="1"/>
</dbReference>
<dbReference type="SUPFAM" id="SSF53756">
    <property type="entry name" value="UDP-Glycosyltransferase/glycogen phosphorylase"/>
    <property type="match status" value="1"/>
</dbReference>
<dbReference type="PANTHER" id="PTHR45947">
    <property type="entry name" value="SULFOQUINOVOSYL TRANSFERASE SQD2"/>
    <property type="match status" value="1"/>
</dbReference>
<keyword evidence="5" id="KW-1185">Reference proteome</keyword>
<protein>
    <submittedName>
        <fullName evidence="4">Glycosyltransferase involved in cell wall bisynthesis</fullName>
    </submittedName>
</protein>
<feature type="region of interest" description="Disordered" evidence="1">
    <location>
        <begin position="399"/>
        <end position="423"/>
    </location>
</feature>
<dbReference type="Gene3D" id="3.40.50.2000">
    <property type="entry name" value="Glycogen Phosphorylase B"/>
    <property type="match status" value="2"/>
</dbReference>
<gene>
    <name evidence="4" type="ORF">SAMN04488129_1029</name>
</gene>
<dbReference type="RefSeq" id="WP_089709880.1">
    <property type="nucleotide sequence ID" value="NZ_FOBC01000002.1"/>
</dbReference>
<dbReference type="PANTHER" id="PTHR45947:SF3">
    <property type="entry name" value="SULFOQUINOVOSYL TRANSFERASE SQD2"/>
    <property type="match status" value="1"/>
</dbReference>
<dbReference type="Proteomes" id="UP000198807">
    <property type="component" value="Unassembled WGS sequence"/>
</dbReference>
<dbReference type="Pfam" id="PF00534">
    <property type="entry name" value="Glycos_transf_1"/>
    <property type="match status" value="1"/>
</dbReference>
<sequence>MRILFLSDNFPPETNAPANRLYDHAVRWVQAGHEVTVVTCAPNFPEGEVFSGYRNRWHSVEQWEGIRVVRVKSYITSNEGFLRRTLDYVSFMVSGFIGGLFQKKPDLIVASSPQFFAAVGGWALAAVRRKPFVFELRDLWPASIVAVGAMEESRTIRVLEKLELFLYRRARRVVAVTQAFKQDLVERGIDGDKIDVVLNGVDLTRYQPMPADEQLRREHGLEGKFVVGYLGTHGMAHALDKVLEAAERLRHCEDIVFLFVGAGAAKAELEARVQGLGLTNVRFVPRQPKDAMPGYWSLCDLALIPLRDTPVFESVIPSKMFECMAMGIPVLMSLPEGEATGILHDAGAGVCVPPEDPAAMAEAIETLKDDTAQREALRDSGLAAAQTYSRDRQSEKMLAVLERAAGRDVGGEAGSTRNASERG</sequence>
<dbReference type="OrthoDB" id="9787293at2"/>
<evidence type="ECO:0000313" key="4">
    <source>
        <dbReference type="EMBL" id="SEK38686.1"/>
    </source>
</evidence>
<reference evidence="5" key="1">
    <citation type="submission" date="2016-10" db="EMBL/GenBank/DDBJ databases">
        <authorList>
            <person name="Varghese N."/>
            <person name="Submissions S."/>
        </authorList>
    </citation>
    <scope>NUCLEOTIDE SEQUENCE [LARGE SCALE GENOMIC DNA]</scope>
    <source>
        <strain evidence="5">CGMCC 1.9150</strain>
    </source>
</reference>
<accession>A0A1H7GKJ3</accession>
<dbReference type="Pfam" id="PF13439">
    <property type="entry name" value="Glyco_transf_4"/>
    <property type="match status" value="1"/>
</dbReference>
<dbReference type="STRING" id="650850.SAMN04488129_1029"/>
<dbReference type="InterPro" id="IPR050194">
    <property type="entry name" value="Glycosyltransferase_grp1"/>
</dbReference>
<evidence type="ECO:0000256" key="1">
    <source>
        <dbReference type="SAM" id="MobiDB-lite"/>
    </source>
</evidence>
<evidence type="ECO:0000259" key="2">
    <source>
        <dbReference type="Pfam" id="PF00534"/>
    </source>
</evidence>
<evidence type="ECO:0000259" key="3">
    <source>
        <dbReference type="Pfam" id="PF13439"/>
    </source>
</evidence>
<dbReference type="AlphaFoldDB" id="A0A1H7GKJ3"/>
<feature type="domain" description="Glycosyltransferase subfamily 4-like N-terminal" evidence="3">
    <location>
        <begin position="20"/>
        <end position="205"/>
    </location>
</feature>